<reference evidence="1 2" key="1">
    <citation type="submission" date="2019-02" db="EMBL/GenBank/DDBJ databases">
        <title>Deep-cultivation of Planctomycetes and their phenomic and genomic characterization uncovers novel biology.</title>
        <authorList>
            <person name="Wiegand S."/>
            <person name="Jogler M."/>
            <person name="Boedeker C."/>
            <person name="Pinto D."/>
            <person name="Vollmers J."/>
            <person name="Rivas-Marin E."/>
            <person name="Kohn T."/>
            <person name="Peeters S.H."/>
            <person name="Heuer A."/>
            <person name="Rast P."/>
            <person name="Oberbeckmann S."/>
            <person name="Bunk B."/>
            <person name="Jeske O."/>
            <person name="Meyerdierks A."/>
            <person name="Storesund J.E."/>
            <person name="Kallscheuer N."/>
            <person name="Luecker S."/>
            <person name="Lage O.M."/>
            <person name="Pohl T."/>
            <person name="Merkel B.J."/>
            <person name="Hornburger P."/>
            <person name="Mueller R.-W."/>
            <person name="Bruemmer F."/>
            <person name="Labrenz M."/>
            <person name="Spormann A.M."/>
            <person name="Op den Camp H."/>
            <person name="Overmann J."/>
            <person name="Amann R."/>
            <person name="Jetten M.S.M."/>
            <person name="Mascher T."/>
            <person name="Medema M.H."/>
            <person name="Devos D.P."/>
            <person name="Kaster A.-K."/>
            <person name="Ovreas L."/>
            <person name="Rohde M."/>
            <person name="Galperin M.Y."/>
            <person name="Jogler C."/>
        </authorList>
    </citation>
    <scope>NUCLEOTIDE SEQUENCE [LARGE SCALE GENOMIC DNA]</scope>
    <source>
        <strain evidence="1 2">FF011L</strain>
    </source>
</reference>
<gene>
    <name evidence="1" type="ORF">FF011L_53960</name>
</gene>
<dbReference type="AlphaFoldDB" id="A0A517MNY7"/>
<dbReference type="KEGG" id="rml:FF011L_53960"/>
<proteinExistence type="predicted"/>
<sequence>MGITLDALQCHFPFPRADSRVYFLEEDCFHDPGGIYRGA</sequence>
<accession>A0A517MNY7</accession>
<protein>
    <submittedName>
        <fullName evidence="1">Uncharacterized protein</fullName>
    </submittedName>
</protein>
<keyword evidence="2" id="KW-1185">Reference proteome</keyword>
<evidence type="ECO:0000313" key="2">
    <source>
        <dbReference type="Proteomes" id="UP000320672"/>
    </source>
</evidence>
<evidence type="ECO:0000313" key="1">
    <source>
        <dbReference type="EMBL" id="QDS96584.1"/>
    </source>
</evidence>
<dbReference type="EMBL" id="CP036262">
    <property type="protein sequence ID" value="QDS96584.1"/>
    <property type="molecule type" value="Genomic_DNA"/>
</dbReference>
<organism evidence="1 2">
    <name type="scientific">Roseimaritima multifibrata</name>
    <dbReference type="NCBI Taxonomy" id="1930274"/>
    <lineage>
        <taxon>Bacteria</taxon>
        <taxon>Pseudomonadati</taxon>
        <taxon>Planctomycetota</taxon>
        <taxon>Planctomycetia</taxon>
        <taxon>Pirellulales</taxon>
        <taxon>Pirellulaceae</taxon>
        <taxon>Roseimaritima</taxon>
    </lineage>
</organism>
<dbReference type="Proteomes" id="UP000320672">
    <property type="component" value="Chromosome"/>
</dbReference>
<name>A0A517MNY7_9BACT</name>